<keyword evidence="1" id="KW-0479">Metal-binding</keyword>
<keyword evidence="4" id="KW-1185">Reference proteome</keyword>
<dbReference type="Gene3D" id="1.10.220.150">
    <property type="entry name" value="Arf GTPase activating protein"/>
    <property type="match status" value="1"/>
</dbReference>
<sequence>YMAVLTGNCNIKPEWASLPVGVLVCQACSLLHRSIPHITRVKSVQDTWEPSEVEVKAQTLIKHGRHQEDRK</sequence>
<evidence type="ECO:0000259" key="2">
    <source>
        <dbReference type="PROSITE" id="PS50115"/>
    </source>
</evidence>
<reference evidence="3" key="2">
    <citation type="submission" date="2025-09" db="UniProtKB">
        <authorList>
            <consortium name="Ensembl"/>
        </authorList>
    </citation>
    <scope>IDENTIFICATION</scope>
</reference>
<keyword evidence="1" id="KW-0863">Zinc-finger</keyword>
<evidence type="ECO:0000313" key="4">
    <source>
        <dbReference type="Proteomes" id="UP000261520"/>
    </source>
</evidence>
<dbReference type="InterPro" id="IPR038508">
    <property type="entry name" value="ArfGAP_dom_sf"/>
</dbReference>
<name>A0A3B4B3I6_9GOBI</name>
<dbReference type="SUPFAM" id="SSF57863">
    <property type="entry name" value="ArfGap/RecO-like zinc finger"/>
    <property type="match status" value="1"/>
</dbReference>
<proteinExistence type="predicted"/>
<dbReference type="GO" id="GO:0005547">
    <property type="term" value="F:phosphatidylinositol-3,4,5-trisphosphate binding"/>
    <property type="evidence" value="ECO:0007669"/>
    <property type="project" value="TreeGrafter"/>
</dbReference>
<dbReference type="GO" id="GO:0005096">
    <property type="term" value="F:GTPase activator activity"/>
    <property type="evidence" value="ECO:0007669"/>
    <property type="project" value="InterPro"/>
</dbReference>
<keyword evidence="1" id="KW-0862">Zinc</keyword>
<evidence type="ECO:0000256" key="1">
    <source>
        <dbReference type="PROSITE-ProRule" id="PRU00288"/>
    </source>
</evidence>
<dbReference type="PANTHER" id="PTHR46021:SF5">
    <property type="entry name" value="ARF-GAP WITH DUAL PH DOMAIN-CONTAINING PROTEIN 1"/>
    <property type="match status" value="1"/>
</dbReference>
<dbReference type="InterPro" id="IPR052589">
    <property type="entry name" value="Arf-GAP_dual-PH_domain"/>
</dbReference>
<dbReference type="GO" id="GO:0005886">
    <property type="term" value="C:plasma membrane"/>
    <property type="evidence" value="ECO:0007669"/>
    <property type="project" value="TreeGrafter"/>
</dbReference>
<dbReference type="GO" id="GO:0008270">
    <property type="term" value="F:zinc ion binding"/>
    <property type="evidence" value="ECO:0007669"/>
    <property type="project" value="UniProtKB-KW"/>
</dbReference>
<dbReference type="AlphaFoldDB" id="A0A3B4B3I6"/>
<dbReference type="Pfam" id="PF01412">
    <property type="entry name" value="ArfGap"/>
    <property type="match status" value="1"/>
</dbReference>
<dbReference type="InterPro" id="IPR037278">
    <property type="entry name" value="ARFGAP/RecO"/>
</dbReference>
<dbReference type="PROSITE" id="PS50115">
    <property type="entry name" value="ARFGAP"/>
    <property type="match status" value="1"/>
</dbReference>
<feature type="domain" description="Arf-GAP" evidence="2">
    <location>
        <begin position="8"/>
        <end position="71"/>
    </location>
</feature>
<dbReference type="Ensembl" id="ENSPMGT00000025750.1">
    <property type="protein sequence ID" value="ENSPMGP00000024167.1"/>
    <property type="gene ID" value="ENSPMGG00000019550.1"/>
</dbReference>
<dbReference type="Proteomes" id="UP000261520">
    <property type="component" value="Unplaced"/>
</dbReference>
<organism evidence="3 4">
    <name type="scientific">Periophthalmus magnuspinnatus</name>
    <dbReference type="NCBI Taxonomy" id="409849"/>
    <lineage>
        <taxon>Eukaryota</taxon>
        <taxon>Metazoa</taxon>
        <taxon>Chordata</taxon>
        <taxon>Craniata</taxon>
        <taxon>Vertebrata</taxon>
        <taxon>Euteleostomi</taxon>
        <taxon>Actinopterygii</taxon>
        <taxon>Neopterygii</taxon>
        <taxon>Teleostei</taxon>
        <taxon>Neoteleostei</taxon>
        <taxon>Acanthomorphata</taxon>
        <taxon>Gobiaria</taxon>
        <taxon>Gobiiformes</taxon>
        <taxon>Gobioidei</taxon>
        <taxon>Gobiidae</taxon>
        <taxon>Oxudercinae</taxon>
        <taxon>Periophthalmus</taxon>
    </lineage>
</organism>
<dbReference type="InterPro" id="IPR001164">
    <property type="entry name" value="ArfGAP_dom"/>
</dbReference>
<dbReference type="STRING" id="409849.ENSPMGP00000024167"/>
<protein>
    <recommendedName>
        <fullName evidence="2">Arf-GAP domain-containing protein</fullName>
    </recommendedName>
</protein>
<accession>A0A3B4B3I6</accession>
<reference evidence="3" key="1">
    <citation type="submission" date="2025-08" db="UniProtKB">
        <authorList>
            <consortium name="Ensembl"/>
        </authorList>
    </citation>
    <scope>IDENTIFICATION</scope>
</reference>
<dbReference type="GO" id="GO:0005737">
    <property type="term" value="C:cytoplasm"/>
    <property type="evidence" value="ECO:0007669"/>
    <property type="project" value="TreeGrafter"/>
</dbReference>
<evidence type="ECO:0000313" key="3">
    <source>
        <dbReference type="Ensembl" id="ENSPMGP00000024167.1"/>
    </source>
</evidence>
<dbReference type="PANTHER" id="PTHR46021">
    <property type="entry name" value="ARF-GAP WITH DUAL PH DOMAIN-CONTAINING PROTEIN 1-LIKE PROTEIN"/>
    <property type="match status" value="1"/>
</dbReference>